<dbReference type="Proteomes" id="UP000828390">
    <property type="component" value="Unassembled WGS sequence"/>
</dbReference>
<name>A0A9D4BPS7_DREPO</name>
<keyword evidence="2" id="KW-1185">Reference proteome</keyword>
<accession>A0A9D4BPS7</accession>
<organism evidence="1 2">
    <name type="scientific">Dreissena polymorpha</name>
    <name type="common">Zebra mussel</name>
    <name type="synonym">Mytilus polymorpha</name>
    <dbReference type="NCBI Taxonomy" id="45954"/>
    <lineage>
        <taxon>Eukaryota</taxon>
        <taxon>Metazoa</taxon>
        <taxon>Spiralia</taxon>
        <taxon>Lophotrochozoa</taxon>
        <taxon>Mollusca</taxon>
        <taxon>Bivalvia</taxon>
        <taxon>Autobranchia</taxon>
        <taxon>Heteroconchia</taxon>
        <taxon>Euheterodonta</taxon>
        <taxon>Imparidentia</taxon>
        <taxon>Neoheterodontei</taxon>
        <taxon>Myida</taxon>
        <taxon>Dreissenoidea</taxon>
        <taxon>Dreissenidae</taxon>
        <taxon>Dreissena</taxon>
    </lineage>
</organism>
<evidence type="ECO:0000313" key="2">
    <source>
        <dbReference type="Proteomes" id="UP000828390"/>
    </source>
</evidence>
<reference evidence="1" key="1">
    <citation type="journal article" date="2019" name="bioRxiv">
        <title>The Genome of the Zebra Mussel, Dreissena polymorpha: A Resource for Invasive Species Research.</title>
        <authorList>
            <person name="McCartney M.A."/>
            <person name="Auch B."/>
            <person name="Kono T."/>
            <person name="Mallez S."/>
            <person name="Zhang Y."/>
            <person name="Obille A."/>
            <person name="Becker A."/>
            <person name="Abrahante J.E."/>
            <person name="Garbe J."/>
            <person name="Badalamenti J.P."/>
            <person name="Herman A."/>
            <person name="Mangelson H."/>
            <person name="Liachko I."/>
            <person name="Sullivan S."/>
            <person name="Sone E.D."/>
            <person name="Koren S."/>
            <person name="Silverstein K.A.T."/>
            <person name="Beckman K.B."/>
            <person name="Gohl D.M."/>
        </authorList>
    </citation>
    <scope>NUCLEOTIDE SEQUENCE</scope>
    <source>
        <strain evidence="1">Duluth1</strain>
        <tissue evidence="1">Whole animal</tissue>
    </source>
</reference>
<evidence type="ECO:0000313" key="1">
    <source>
        <dbReference type="EMBL" id="KAH3700802.1"/>
    </source>
</evidence>
<gene>
    <name evidence="1" type="ORF">DPMN_075782</name>
</gene>
<dbReference type="AlphaFoldDB" id="A0A9D4BPS7"/>
<reference evidence="1" key="2">
    <citation type="submission" date="2020-11" db="EMBL/GenBank/DDBJ databases">
        <authorList>
            <person name="McCartney M.A."/>
            <person name="Auch B."/>
            <person name="Kono T."/>
            <person name="Mallez S."/>
            <person name="Becker A."/>
            <person name="Gohl D.M."/>
            <person name="Silverstein K.A.T."/>
            <person name="Koren S."/>
            <person name="Bechman K.B."/>
            <person name="Herman A."/>
            <person name="Abrahante J.E."/>
            <person name="Garbe J."/>
        </authorList>
    </citation>
    <scope>NUCLEOTIDE SEQUENCE</scope>
    <source>
        <strain evidence="1">Duluth1</strain>
        <tissue evidence="1">Whole animal</tissue>
    </source>
</reference>
<protein>
    <submittedName>
        <fullName evidence="1">Uncharacterized protein</fullName>
    </submittedName>
</protein>
<dbReference type="EMBL" id="JAIWYP010000015">
    <property type="protein sequence ID" value="KAH3700802.1"/>
    <property type="molecule type" value="Genomic_DNA"/>
</dbReference>
<comment type="caution">
    <text evidence="1">The sequence shown here is derived from an EMBL/GenBank/DDBJ whole genome shotgun (WGS) entry which is preliminary data.</text>
</comment>
<sequence length="50" mass="5512">MFWCSARSGRLSYTVADSLGISCRCQGGLGTVSDCLGVSCWYLERDEWSV</sequence>
<proteinExistence type="predicted"/>